<proteinExistence type="predicted"/>
<keyword evidence="2" id="KW-1185">Reference proteome</keyword>
<protein>
    <recommendedName>
        <fullName evidence="3">N-acetyltransferase domain-containing protein</fullName>
    </recommendedName>
</protein>
<comment type="caution">
    <text evidence="1">The sequence shown here is derived from an EMBL/GenBank/DDBJ whole genome shotgun (WGS) entry which is preliminary data.</text>
</comment>
<dbReference type="InterPro" id="IPR016181">
    <property type="entry name" value="Acyl_CoA_acyltransferase"/>
</dbReference>
<gene>
    <name evidence="1" type="ORF">Bhyg_07040</name>
</gene>
<evidence type="ECO:0000313" key="2">
    <source>
        <dbReference type="Proteomes" id="UP001151699"/>
    </source>
</evidence>
<dbReference type="PANTHER" id="PTHR20958:SF10">
    <property type="entry name" value="GH05617P-RELATED"/>
    <property type="match status" value="1"/>
</dbReference>
<dbReference type="PANTHER" id="PTHR20958">
    <property type="entry name" value="GLYCINE N-ACYLTRANSFERASE-LIKE PROTEIN"/>
    <property type="match status" value="1"/>
</dbReference>
<reference evidence="1" key="1">
    <citation type="submission" date="2022-07" db="EMBL/GenBank/DDBJ databases">
        <authorList>
            <person name="Trinca V."/>
            <person name="Uliana J.V.C."/>
            <person name="Torres T.T."/>
            <person name="Ward R.J."/>
            <person name="Monesi N."/>
        </authorList>
    </citation>
    <scope>NUCLEOTIDE SEQUENCE</scope>
    <source>
        <strain evidence="1">HSMRA1968</strain>
        <tissue evidence="1">Whole embryos</tissue>
    </source>
</reference>
<dbReference type="InterPro" id="IPR053225">
    <property type="entry name" value="Acyl-CoA_N-acyltransferase"/>
</dbReference>
<evidence type="ECO:0000313" key="1">
    <source>
        <dbReference type="EMBL" id="KAJ6642094.1"/>
    </source>
</evidence>
<dbReference type="Proteomes" id="UP001151699">
    <property type="component" value="Chromosome B"/>
</dbReference>
<dbReference type="OrthoDB" id="61870at2759"/>
<organism evidence="1 2">
    <name type="scientific">Pseudolycoriella hygida</name>
    <dbReference type="NCBI Taxonomy" id="35572"/>
    <lineage>
        <taxon>Eukaryota</taxon>
        <taxon>Metazoa</taxon>
        <taxon>Ecdysozoa</taxon>
        <taxon>Arthropoda</taxon>
        <taxon>Hexapoda</taxon>
        <taxon>Insecta</taxon>
        <taxon>Pterygota</taxon>
        <taxon>Neoptera</taxon>
        <taxon>Endopterygota</taxon>
        <taxon>Diptera</taxon>
        <taxon>Nematocera</taxon>
        <taxon>Sciaroidea</taxon>
        <taxon>Sciaridae</taxon>
        <taxon>Pseudolycoriella</taxon>
    </lineage>
</organism>
<dbReference type="SUPFAM" id="SSF55729">
    <property type="entry name" value="Acyl-CoA N-acyltransferases (Nat)"/>
    <property type="match status" value="1"/>
</dbReference>
<dbReference type="Gene3D" id="3.40.630.30">
    <property type="match status" value="2"/>
</dbReference>
<sequence>MENLLKLSRKTIPTFLELYKGASYPRHALTYCSFKNFLIQSEKYPEYRDNLELLTLNEDWQKDGLFLMKNGRSYYFDSLEPQPYERVKKLLLNIDYSKEVIFRAVRDQFKPMFNEVLWLKNLEITDQTGTTVYFLTREFIMQLPQPPIPDGWYFRHLTMDDVAEINQKLLREGGDHLSYVEHSIKYKLSLGLFDENGKIQCWLYGIDIGSHGTLGVTENHQQKGAASAMSVKFVKMLLQDLDMDLAWNTAHGNDAAHALAKRFKGKPLGTVTWMAVNKKVSSKMSQMGMYQIFYPKM</sequence>
<evidence type="ECO:0008006" key="3">
    <source>
        <dbReference type="Google" id="ProtNLM"/>
    </source>
</evidence>
<dbReference type="AlphaFoldDB" id="A0A9Q0N1X8"/>
<accession>A0A9Q0N1X8</accession>
<dbReference type="EMBL" id="WJQU01000002">
    <property type="protein sequence ID" value="KAJ6642094.1"/>
    <property type="molecule type" value="Genomic_DNA"/>
</dbReference>
<name>A0A9Q0N1X8_9DIPT</name>